<keyword evidence="6" id="KW-0813">Transport</keyword>
<comment type="function">
    <text evidence="1">Core subunit of the mitochondrial membrane respiratory chain NADH dehydrogenase (Complex I) that is believed to belong to the minimal assembly required for catalysis. Complex I functions in the transfer of electrons from NADH to the respiratory chain. The immediate electron acceptor for the enzyme is believed to be ubiquinone.</text>
</comment>
<dbReference type="InterPro" id="IPR001750">
    <property type="entry name" value="ND/Mrp_TM"/>
</dbReference>
<feature type="transmembrane region" description="Helical" evidence="18">
    <location>
        <begin position="60"/>
        <end position="81"/>
    </location>
</feature>
<gene>
    <name evidence="20" type="primary">nad2</name>
</gene>
<keyword evidence="14 18" id="KW-0830">Ubiquinone</keyword>
<keyword evidence="7 18" id="KW-0679">Respiratory chain</keyword>
<evidence type="ECO:0000256" key="18">
    <source>
        <dbReference type="RuleBase" id="RU003403"/>
    </source>
</evidence>
<evidence type="ECO:0000256" key="10">
    <source>
        <dbReference type="ARBA" id="ARBA00022967"/>
    </source>
</evidence>
<comment type="function">
    <text evidence="18">Core subunit of the mitochondrial membrane respiratory chain NADH dehydrogenase (Complex I) which catalyzes electron transfer from NADH through the respiratory chain, using ubiquinone as an electron acceptor. Essential for the catalytic activity and assembly of complex I.</text>
</comment>
<feature type="transmembrane region" description="Helical" evidence="18">
    <location>
        <begin position="198"/>
        <end position="216"/>
    </location>
</feature>
<evidence type="ECO:0000256" key="2">
    <source>
        <dbReference type="ARBA" id="ARBA00004448"/>
    </source>
</evidence>
<feature type="transmembrane region" description="Helical" evidence="18">
    <location>
        <begin position="93"/>
        <end position="114"/>
    </location>
</feature>
<dbReference type="PANTHER" id="PTHR46552">
    <property type="entry name" value="NADH-UBIQUINONE OXIDOREDUCTASE CHAIN 2"/>
    <property type="match status" value="1"/>
</dbReference>
<dbReference type="EC" id="7.1.1.2" evidence="4 18"/>
<dbReference type="GO" id="GO:0006120">
    <property type="term" value="P:mitochondrial electron transport, NADH to ubiquinone"/>
    <property type="evidence" value="ECO:0007669"/>
    <property type="project" value="InterPro"/>
</dbReference>
<keyword evidence="9 18" id="KW-0999">Mitochondrion inner membrane</keyword>
<evidence type="ECO:0000256" key="11">
    <source>
        <dbReference type="ARBA" id="ARBA00022982"/>
    </source>
</evidence>
<keyword evidence="10 18" id="KW-1278">Translocase</keyword>
<keyword evidence="15 18" id="KW-0496">Mitochondrion</keyword>
<evidence type="ECO:0000256" key="3">
    <source>
        <dbReference type="ARBA" id="ARBA00007012"/>
    </source>
</evidence>
<accession>A0A0A7E7S6</accession>
<reference evidence="20" key="1">
    <citation type="journal article" date="2014" name="Mol. Biol. Evol.">
        <title>The evolutionary history of termites as inferred from 66 mitochondrial genomes.</title>
        <authorList>
            <person name="Bourguignon T."/>
            <person name="Lo N."/>
            <person name="Cameron S.L."/>
            <person name="Sobotnik J."/>
            <person name="Hayashi Y."/>
            <person name="Shigenobu S."/>
            <person name="Watanabe D."/>
            <person name="Roisin Y."/>
            <person name="Miura T."/>
            <person name="Evans T.A."/>
        </authorList>
    </citation>
    <scope>NUCLEOTIDE SEQUENCE</scope>
</reference>
<evidence type="ECO:0000256" key="9">
    <source>
        <dbReference type="ARBA" id="ARBA00022792"/>
    </source>
</evidence>
<evidence type="ECO:0000256" key="14">
    <source>
        <dbReference type="ARBA" id="ARBA00023075"/>
    </source>
</evidence>
<evidence type="ECO:0000256" key="1">
    <source>
        <dbReference type="ARBA" id="ARBA00003257"/>
    </source>
</evidence>
<keyword evidence="11 18" id="KW-0249">Electron transport</keyword>
<keyword evidence="16 18" id="KW-0472">Membrane</keyword>
<evidence type="ECO:0000256" key="16">
    <source>
        <dbReference type="ARBA" id="ARBA00023136"/>
    </source>
</evidence>
<comment type="catalytic activity">
    <reaction evidence="17 18">
        <text>a ubiquinone + NADH + 5 H(+)(in) = a ubiquinol + NAD(+) + 4 H(+)(out)</text>
        <dbReference type="Rhea" id="RHEA:29091"/>
        <dbReference type="Rhea" id="RHEA-COMP:9565"/>
        <dbReference type="Rhea" id="RHEA-COMP:9566"/>
        <dbReference type="ChEBI" id="CHEBI:15378"/>
        <dbReference type="ChEBI" id="CHEBI:16389"/>
        <dbReference type="ChEBI" id="CHEBI:17976"/>
        <dbReference type="ChEBI" id="CHEBI:57540"/>
        <dbReference type="ChEBI" id="CHEBI:57945"/>
        <dbReference type="EC" id="7.1.1.2"/>
    </reaction>
</comment>
<evidence type="ECO:0000256" key="7">
    <source>
        <dbReference type="ARBA" id="ARBA00022660"/>
    </source>
</evidence>
<organism evidence="20">
    <name type="scientific">Serritermes serrifer</name>
    <dbReference type="NCBI Taxonomy" id="119666"/>
    <lineage>
        <taxon>Eukaryota</taxon>
        <taxon>Metazoa</taxon>
        <taxon>Ecdysozoa</taxon>
        <taxon>Arthropoda</taxon>
        <taxon>Hexapoda</taxon>
        <taxon>Insecta</taxon>
        <taxon>Pterygota</taxon>
        <taxon>Neoptera</taxon>
        <taxon>Polyneoptera</taxon>
        <taxon>Dictyoptera</taxon>
        <taxon>Blattodea</taxon>
        <taxon>Blattoidea</taxon>
        <taxon>Termitoidae</taxon>
        <taxon>Serritermitidae</taxon>
        <taxon>Serritermes</taxon>
    </lineage>
</organism>
<dbReference type="EMBL" id="KP026264">
    <property type="protein sequence ID" value="AIY61672.1"/>
    <property type="molecule type" value="Genomic_DNA"/>
</dbReference>
<evidence type="ECO:0000256" key="12">
    <source>
        <dbReference type="ARBA" id="ARBA00022989"/>
    </source>
</evidence>
<dbReference type="InterPro" id="IPR003917">
    <property type="entry name" value="NADH_UbQ_OxRdtase_chain2"/>
</dbReference>
<protein>
    <recommendedName>
        <fullName evidence="5 18">NADH-ubiquinone oxidoreductase chain 2</fullName>
        <ecNumber evidence="4 18">7.1.1.2</ecNumber>
    </recommendedName>
</protein>
<comment type="subcellular location">
    <subcellularLocation>
        <location evidence="2 18">Mitochondrion inner membrane</location>
        <topology evidence="2 18">Multi-pass membrane protein</topology>
    </subcellularLocation>
</comment>
<geneLocation type="mitochondrion" evidence="20"/>
<comment type="similarity">
    <text evidence="3 18">Belongs to the complex I subunit 2 family.</text>
</comment>
<dbReference type="PRINTS" id="PR01436">
    <property type="entry name" value="NADHDHGNASE2"/>
</dbReference>
<evidence type="ECO:0000256" key="6">
    <source>
        <dbReference type="ARBA" id="ARBA00022448"/>
    </source>
</evidence>
<keyword evidence="8 18" id="KW-0812">Transmembrane</keyword>
<feature type="transmembrane region" description="Helical" evidence="18">
    <location>
        <begin position="237"/>
        <end position="255"/>
    </location>
</feature>
<feature type="transmembrane region" description="Helical" evidence="18">
    <location>
        <begin position="275"/>
        <end position="291"/>
    </location>
</feature>
<dbReference type="AlphaFoldDB" id="A0A0A7E7S6"/>
<evidence type="ECO:0000256" key="8">
    <source>
        <dbReference type="ARBA" id="ARBA00022692"/>
    </source>
</evidence>
<dbReference type="Pfam" id="PF00361">
    <property type="entry name" value="Proton_antipo_M"/>
    <property type="match status" value="1"/>
</dbReference>
<evidence type="ECO:0000256" key="15">
    <source>
        <dbReference type="ARBA" id="ARBA00023128"/>
    </source>
</evidence>
<evidence type="ECO:0000256" key="5">
    <source>
        <dbReference type="ARBA" id="ARBA00021008"/>
    </source>
</evidence>
<dbReference type="GO" id="GO:0005743">
    <property type="term" value="C:mitochondrial inner membrane"/>
    <property type="evidence" value="ECO:0007669"/>
    <property type="project" value="UniProtKB-SubCell"/>
</dbReference>
<evidence type="ECO:0000256" key="13">
    <source>
        <dbReference type="ARBA" id="ARBA00023027"/>
    </source>
</evidence>
<feature type="domain" description="NADH:quinone oxidoreductase/Mrp antiporter transmembrane" evidence="19">
    <location>
        <begin position="24"/>
        <end position="286"/>
    </location>
</feature>
<evidence type="ECO:0000256" key="4">
    <source>
        <dbReference type="ARBA" id="ARBA00012944"/>
    </source>
</evidence>
<evidence type="ECO:0000313" key="20">
    <source>
        <dbReference type="EMBL" id="AIY61672.1"/>
    </source>
</evidence>
<sequence length="342" mass="37946">MTNNPTKLLLLTTLLSGVMISVSSNSWFTAWMGLEINLLSFIPLMSNTTNMLNTESSLKYFLVQVLASTTMLFMIVMKTLAENMFTFAESQQTMMAVGVPLLMKMGAAPLHWWFPGVMEGLSWDNCMLLLTIQSGAPLMLMSYLTEINTLTLLAVLASTTTGAIGGMNQTSLRKILTYSSIGHTGWMLMAMTMGSMMWMMYFSIYSALVITIILTIKPSKISFINQVLMMSKTSTTTKMIMLSSMLSLGGLPPLTGFMPKWMILQTMMMNNQTTIAIYMTIMSTITLYYYLKVCYSSFMMAGTEPKWICPATETKISNITVPMTITAATLGMILCTIITNNS</sequence>
<dbReference type="GO" id="GO:0008137">
    <property type="term" value="F:NADH dehydrogenase (ubiquinone) activity"/>
    <property type="evidence" value="ECO:0007669"/>
    <property type="project" value="UniProtKB-EC"/>
</dbReference>
<dbReference type="InterPro" id="IPR050175">
    <property type="entry name" value="Complex_I_Subunit_2"/>
</dbReference>
<keyword evidence="13 18" id="KW-0520">NAD</keyword>
<evidence type="ECO:0000256" key="17">
    <source>
        <dbReference type="ARBA" id="ARBA00049551"/>
    </source>
</evidence>
<evidence type="ECO:0000259" key="19">
    <source>
        <dbReference type="Pfam" id="PF00361"/>
    </source>
</evidence>
<dbReference type="PANTHER" id="PTHR46552:SF1">
    <property type="entry name" value="NADH-UBIQUINONE OXIDOREDUCTASE CHAIN 2"/>
    <property type="match status" value="1"/>
</dbReference>
<proteinExistence type="inferred from homology"/>
<keyword evidence="12 18" id="KW-1133">Transmembrane helix</keyword>
<name>A0A0A7E7S6_9NEOP</name>